<dbReference type="Gene3D" id="1.10.10.10">
    <property type="entry name" value="Winged helix-like DNA-binding domain superfamily/Winged helix DNA-binding domain"/>
    <property type="match status" value="1"/>
</dbReference>
<evidence type="ECO:0000259" key="4">
    <source>
        <dbReference type="PROSITE" id="PS50949"/>
    </source>
</evidence>
<keyword evidence="1" id="KW-0805">Transcription regulation</keyword>
<dbReference type="PRINTS" id="PR00035">
    <property type="entry name" value="HTHGNTR"/>
</dbReference>
<reference evidence="5" key="1">
    <citation type="submission" date="2021-02" db="EMBL/GenBank/DDBJ databases">
        <title>Genome sequence of Rhodospirillales sp. strain TMPK1 isolated from soil.</title>
        <authorList>
            <person name="Nakai R."/>
            <person name="Kusada H."/>
            <person name="Tamaki H."/>
        </authorList>
    </citation>
    <scope>NUCLEOTIDE SEQUENCE</scope>
    <source>
        <strain evidence="5">TMPK1</strain>
    </source>
</reference>
<keyword evidence="2" id="KW-0238">DNA-binding</keyword>
<evidence type="ECO:0000256" key="3">
    <source>
        <dbReference type="ARBA" id="ARBA00023163"/>
    </source>
</evidence>
<dbReference type="CDD" id="cd07377">
    <property type="entry name" value="WHTH_GntR"/>
    <property type="match status" value="1"/>
</dbReference>
<dbReference type="InterPro" id="IPR036388">
    <property type="entry name" value="WH-like_DNA-bd_sf"/>
</dbReference>
<proteinExistence type="predicted"/>
<comment type="caution">
    <text evidence="5">The sequence shown here is derived from an EMBL/GenBank/DDBJ whole genome shotgun (WGS) entry which is preliminary data.</text>
</comment>
<dbReference type="InterPro" id="IPR000524">
    <property type="entry name" value="Tscrpt_reg_HTH_GntR"/>
</dbReference>
<dbReference type="Proteomes" id="UP000681075">
    <property type="component" value="Unassembled WGS sequence"/>
</dbReference>
<dbReference type="SMART" id="SM00895">
    <property type="entry name" value="FCD"/>
    <property type="match status" value="1"/>
</dbReference>
<dbReference type="InterPro" id="IPR011711">
    <property type="entry name" value="GntR_C"/>
</dbReference>
<dbReference type="Pfam" id="PF07729">
    <property type="entry name" value="FCD"/>
    <property type="match status" value="1"/>
</dbReference>
<protein>
    <submittedName>
        <fullName evidence="5">GntR family transcriptional regulator</fullName>
    </submittedName>
</protein>
<accession>A0A8S8XFV4</accession>
<evidence type="ECO:0000313" key="6">
    <source>
        <dbReference type="Proteomes" id="UP000681075"/>
    </source>
</evidence>
<dbReference type="SUPFAM" id="SSF46785">
    <property type="entry name" value="Winged helix' DNA-binding domain"/>
    <property type="match status" value="1"/>
</dbReference>
<dbReference type="GO" id="GO:0003677">
    <property type="term" value="F:DNA binding"/>
    <property type="evidence" value="ECO:0007669"/>
    <property type="project" value="UniProtKB-KW"/>
</dbReference>
<dbReference type="SMART" id="SM00345">
    <property type="entry name" value="HTH_GNTR"/>
    <property type="match status" value="1"/>
</dbReference>
<dbReference type="Gene3D" id="1.20.120.530">
    <property type="entry name" value="GntR ligand-binding domain-like"/>
    <property type="match status" value="1"/>
</dbReference>
<dbReference type="InterPro" id="IPR008920">
    <property type="entry name" value="TF_FadR/GntR_C"/>
</dbReference>
<feature type="domain" description="HTH gntR-type" evidence="4">
    <location>
        <begin position="15"/>
        <end position="82"/>
    </location>
</feature>
<dbReference type="PANTHER" id="PTHR43537:SF24">
    <property type="entry name" value="GLUCONATE OPERON TRANSCRIPTIONAL REPRESSOR"/>
    <property type="match status" value="1"/>
</dbReference>
<evidence type="ECO:0000256" key="1">
    <source>
        <dbReference type="ARBA" id="ARBA00023015"/>
    </source>
</evidence>
<dbReference type="Pfam" id="PF00392">
    <property type="entry name" value="GntR"/>
    <property type="match status" value="1"/>
</dbReference>
<keyword evidence="6" id="KW-1185">Reference proteome</keyword>
<dbReference type="GO" id="GO:0003700">
    <property type="term" value="F:DNA-binding transcription factor activity"/>
    <property type="evidence" value="ECO:0007669"/>
    <property type="project" value="InterPro"/>
</dbReference>
<dbReference type="EMBL" id="BOPV01000001">
    <property type="protein sequence ID" value="GIL40852.1"/>
    <property type="molecule type" value="Genomic_DNA"/>
</dbReference>
<evidence type="ECO:0000313" key="5">
    <source>
        <dbReference type="EMBL" id="GIL40852.1"/>
    </source>
</evidence>
<dbReference type="RefSeq" id="WP_420244075.1">
    <property type="nucleotide sequence ID" value="NZ_BOPV01000001.1"/>
</dbReference>
<evidence type="ECO:0000256" key="2">
    <source>
        <dbReference type="ARBA" id="ARBA00023125"/>
    </source>
</evidence>
<gene>
    <name evidence="5" type="ORF">TMPK1_30890</name>
</gene>
<dbReference type="InterPro" id="IPR036390">
    <property type="entry name" value="WH_DNA-bd_sf"/>
</dbReference>
<dbReference type="PANTHER" id="PTHR43537">
    <property type="entry name" value="TRANSCRIPTIONAL REGULATOR, GNTR FAMILY"/>
    <property type="match status" value="1"/>
</dbReference>
<dbReference type="SUPFAM" id="SSF48008">
    <property type="entry name" value="GntR ligand-binding domain-like"/>
    <property type="match status" value="1"/>
</dbReference>
<dbReference type="PROSITE" id="PS50949">
    <property type="entry name" value="HTH_GNTR"/>
    <property type="match status" value="1"/>
</dbReference>
<dbReference type="AlphaFoldDB" id="A0A8S8XFV4"/>
<keyword evidence="3" id="KW-0804">Transcription</keyword>
<organism evidence="5 6">
    <name type="scientific">Roseiterribacter gracilis</name>
    <dbReference type="NCBI Taxonomy" id="2812848"/>
    <lineage>
        <taxon>Bacteria</taxon>
        <taxon>Pseudomonadati</taxon>
        <taxon>Pseudomonadota</taxon>
        <taxon>Alphaproteobacteria</taxon>
        <taxon>Rhodospirillales</taxon>
        <taxon>Roseiterribacteraceae</taxon>
        <taxon>Roseiterribacter</taxon>
    </lineage>
</organism>
<sequence length="233" mass="25475">MVVAMRAAVREDEATSLVEESYRALKDAIRRNQLLPGYQASEQEIADQLGVSRTPVHEAVIRLQQEGLVQVLPRRGVRICPISPDDIREIYNVVIALEAMAAELLAGMDAKTRAPVLADLTAHTAEMERALKADELDQWATADDAFHASLIAGCGNGRIARLGTTMSDQLHRARIATLRMRPKPKKSAVEHRAILAAIKSGDAEAAHASARAHRVRSRDELLPLLAKHGLSHL</sequence>
<name>A0A8S8XFV4_9PROT</name>